<feature type="chain" id="PRO_5030817834" description="GPS domain-containing protein" evidence="3">
    <location>
        <begin position="17"/>
        <end position="2135"/>
    </location>
</feature>
<sequence length="2135" mass="231690">MSWLGMKMLMVTVTTMAMMRSEGTFASADLSIPTNFRWERIPGLTRPSSSSSSSFLSFYRAGVPRLLFQLNLTSYSSTTIRVENVTSKEIVSGRVFALLVERIVPQVSDRVVLSDSSTQVTVQLLGEEAATLGGQTTVTMSGGVAKFTDLVIDKTGQNFSLLVSASSVEGQTLSARSERFTVLPAQYFRLSIVVQAASAYGGEAFAVQPEIELLDLQNNRATLDDHTKVAVELAPGGGAGAICGRTIRTAVQGLVKFTDLAIDQLGSYSLRFSASSFNETSCFVSLLSSPDANCSCNCSVQGQAFSVEVGRPYRLLGLRDPSNGTGGTALPTQPQVGVVDRGGNLLQEVPSELKVFASLEIPRQDISDFLVLVSSIPTSSILGMLHLRVLQEDYVVFASFEVNGQTSVNSTVLILNTQGQLIPQLNVLTTGASDWSAFKVEEEHFLVLSNLFDETSLLFDVPSHVYKFIPGDQPALLLLHHLPTVGAIGVEAFQIGRTPMAAIACQGDGTGPARSIIFSFNASGHAEVVQEVETHMAQGVAHLAIGCVDYLVFTNSFNFSSATGQGSALVLRWEEVAFAAHQLLPLDSPTAVSAYVASSRSLLLIGSRFGNSSLFVFDGEAFRLLPPLASALRMERLSSFEYGGTSMVGFASSALDSTGSATVGLITQPKLLEEGGNFVWETSASSSALPLASSVSDVLHVRTFAGPDLLLVSEKERTSVFALHPRKALAGQTFAVFVNGTGGGNAVATFEDLAVPEAGRWNFRFTAVNLEEGRTAPFLVRVGPRHSLSILVQPAQGRGGEVLLVQPRLRFLDAGGNWIGDAEGDVVNAVLQQEDSTLCLNSSNGSSAVTVGGVANFTDLVINRVGGDYTFLFSSSSFNVSSINVTVLPGTPTSFRWLRSPAENETVGQVLSSQPLLVAMDAACNDAAPHLLRIRISFSYDPSGMAGLMGSTTILREGPIVAFTDLSIDRTGSRFQLRLELERSNSAPSSSWNESGAVPIPARFAGGDVSSFFSVLPQPAGSLVSTRRVVARGAGTVWPNGTVTVSLGTSPRADYLAGFFVRLNSSSPSSSPHLFRIKSQTWDPESFSVSLLLFANPLDFQLEGQVDYEILAPAGDDMVLEVRGSRTHPSAHGVYDQLTEGDHPSFLQRTTTSLQLNASMLALPAEYDGVYAVLPERVNGKALYKQEEGNNFLFQNGTDSVLYWPAADSGQDRSEGWIFDEAAPASSWVVGDVATQSGERVEMSSLTAIERRHLIQFDQLNSSWVLRDGDRIVFRAASAEKSPGLFLKLWEELEPSSAGNSFVTSDLEIHFQPSASFSDDWGNVAEFQVFHDTELIPKSKSFAQSCFSNVLLQRLIYGSFTSKSFQVQGRDLLVLVRSTTAESCSGEGTCLPRFSMNSTMMMWVKRTGHTVAQIDNGDFDGELDTCPGGWTCQGNVNKSHDWNSPFLVHRVHGSFQPTHLFTYRSRLPPPGIALGPRTGSISQTILHGAHKGDVIRVNFSAAQDWFNGTMSAYLSRPVGQLTVLINDERVFGPITPSPIHYYELQNYSFLARVDRPFSVLTFLYTSYEQDFASDYPAARTIVTAVEITMHSSLLPFEAIELQGSMLHPEFHGEYKKTDVKYGGANVYWKQVPQDISMSSFLFFEHSRGTWMIISNFRLRRGAAPEFVAAGSSFLLTSDGGPEPLHRVAEFGPDYAGVLGAWREWNSSFNANDTTAEEVGLKALQDLFVCKYSNGDGCFYRDSLDMSVKELPSTLQTIFEIPTLAAVDCENFTVGNSNFLVFASFYNDSGIGSYFVDSHVYKYSIDGSFELHQNISTAGATDLEVFELAGQLWMVIAQYFDGLYYTSGSPLYRWVGEEDGKFELFKTFPTKAPRRWKHLLCEGTNFLIVVQGSVHNSTDIYVWKDDVANFELYYSVDQHGDDLAIFEDQCLFVIAGSCDGCTRVYQIHNGLVSMQQSLNIVRAVGLSTFRAASQLVIAVTVGSDAVEAGCGNSTGNSSSPAHVALFASACWDLGEACQSPMWRTIVTNSTITVPESSETAPGPARHLFMDSQHYIMVHSLTETQIWAVDGTGFRGGAESLTFWPEEGANAALVRFSGAAPWDRFDCNATRFYGFEMSSAMRSSYSPSTFAVQGKVP</sequence>
<reference evidence="4" key="1">
    <citation type="submission" date="2021-01" db="EMBL/GenBank/DDBJ databases">
        <authorList>
            <person name="Corre E."/>
            <person name="Pelletier E."/>
            <person name="Niang G."/>
            <person name="Scheremetjew M."/>
            <person name="Finn R."/>
            <person name="Kale V."/>
            <person name="Holt S."/>
            <person name="Cochrane G."/>
            <person name="Meng A."/>
            <person name="Brown T."/>
            <person name="Cohen L."/>
        </authorList>
    </citation>
    <scope>NUCLEOTIDE SEQUENCE</scope>
    <source>
        <strain evidence="4">CCMP325</strain>
    </source>
</reference>
<dbReference type="GO" id="GO:0010855">
    <property type="term" value="F:adenylate cyclase inhibitor activity"/>
    <property type="evidence" value="ECO:0007669"/>
    <property type="project" value="TreeGrafter"/>
</dbReference>
<dbReference type="PANTHER" id="PTHR46682:SF1">
    <property type="entry name" value="ADHESION G-PROTEIN COUPLED RECEPTOR V1"/>
    <property type="match status" value="1"/>
</dbReference>
<dbReference type="EMBL" id="HBEO01021470">
    <property type="protein sequence ID" value="CAD8491568.1"/>
    <property type="molecule type" value="Transcribed_RNA"/>
</dbReference>
<name>A0A7S0ERQ0_9CRYP</name>
<proteinExistence type="predicted"/>
<evidence type="ECO:0000256" key="3">
    <source>
        <dbReference type="SAM" id="SignalP"/>
    </source>
</evidence>
<feature type="signal peptide" evidence="3">
    <location>
        <begin position="1"/>
        <end position="16"/>
    </location>
</feature>
<dbReference type="InterPro" id="IPR009039">
    <property type="entry name" value="EAR"/>
</dbReference>
<dbReference type="InterPro" id="IPR026919">
    <property type="entry name" value="ADGRV1"/>
</dbReference>
<evidence type="ECO:0000256" key="2">
    <source>
        <dbReference type="ARBA" id="ARBA00022737"/>
    </source>
</evidence>
<evidence type="ECO:0008006" key="5">
    <source>
        <dbReference type="Google" id="ProtNLM"/>
    </source>
</evidence>
<dbReference type="GO" id="GO:0005737">
    <property type="term" value="C:cytoplasm"/>
    <property type="evidence" value="ECO:0007669"/>
    <property type="project" value="TreeGrafter"/>
</dbReference>
<dbReference type="GO" id="GO:0001965">
    <property type="term" value="F:G-protein alpha-subunit binding"/>
    <property type="evidence" value="ECO:0007669"/>
    <property type="project" value="TreeGrafter"/>
</dbReference>
<dbReference type="GO" id="GO:0016020">
    <property type="term" value="C:membrane"/>
    <property type="evidence" value="ECO:0007669"/>
    <property type="project" value="InterPro"/>
</dbReference>
<organism evidence="4">
    <name type="scientific">Hanusia phi</name>
    <dbReference type="NCBI Taxonomy" id="3032"/>
    <lineage>
        <taxon>Eukaryota</taxon>
        <taxon>Cryptophyceae</taxon>
        <taxon>Pyrenomonadales</taxon>
        <taxon>Geminigeraceae</taxon>
        <taxon>Hanusia</taxon>
    </lineage>
</organism>
<keyword evidence="2" id="KW-0677">Repeat</keyword>
<evidence type="ECO:0000313" key="4">
    <source>
        <dbReference type="EMBL" id="CAD8491568.1"/>
    </source>
</evidence>
<accession>A0A7S0ERQ0</accession>
<dbReference type="InterPro" id="IPR005492">
    <property type="entry name" value="EPTP"/>
</dbReference>
<protein>
    <recommendedName>
        <fullName evidence="5">GPS domain-containing protein</fullName>
    </recommendedName>
</protein>
<evidence type="ECO:0000256" key="1">
    <source>
        <dbReference type="ARBA" id="ARBA00022729"/>
    </source>
</evidence>
<keyword evidence="1 3" id="KW-0732">Signal</keyword>
<dbReference type="PANTHER" id="PTHR46682">
    <property type="entry name" value="ADHESION G-PROTEIN COUPLED RECEPTOR V1"/>
    <property type="match status" value="1"/>
</dbReference>
<dbReference type="GO" id="GO:0004930">
    <property type="term" value="F:G protein-coupled receptor activity"/>
    <property type="evidence" value="ECO:0007669"/>
    <property type="project" value="InterPro"/>
</dbReference>
<gene>
    <name evidence="4" type="ORF">HPHI1048_LOCUS14538</name>
</gene>
<dbReference type="GO" id="GO:0071277">
    <property type="term" value="P:cellular response to calcium ion"/>
    <property type="evidence" value="ECO:0007669"/>
    <property type="project" value="TreeGrafter"/>
</dbReference>
<dbReference type="Pfam" id="PF03736">
    <property type="entry name" value="EPTP"/>
    <property type="match status" value="2"/>
</dbReference>
<dbReference type="PROSITE" id="PS50912">
    <property type="entry name" value="EAR"/>
    <property type="match status" value="4"/>
</dbReference>